<accession>A0A9N7YKP8</accession>
<name>A0A9N7YKP8_PLEPL</name>
<feature type="compositionally biased region" description="Polar residues" evidence="1">
    <location>
        <begin position="133"/>
        <end position="145"/>
    </location>
</feature>
<evidence type="ECO:0000313" key="3">
    <source>
        <dbReference type="Proteomes" id="UP001153269"/>
    </source>
</evidence>
<dbReference type="AlphaFoldDB" id="A0A9N7YKP8"/>
<dbReference type="Proteomes" id="UP001153269">
    <property type="component" value="Unassembled WGS sequence"/>
</dbReference>
<comment type="caution">
    <text evidence="2">The sequence shown here is derived from an EMBL/GenBank/DDBJ whole genome shotgun (WGS) entry which is preliminary data.</text>
</comment>
<organism evidence="2 3">
    <name type="scientific">Pleuronectes platessa</name>
    <name type="common">European plaice</name>
    <dbReference type="NCBI Taxonomy" id="8262"/>
    <lineage>
        <taxon>Eukaryota</taxon>
        <taxon>Metazoa</taxon>
        <taxon>Chordata</taxon>
        <taxon>Craniata</taxon>
        <taxon>Vertebrata</taxon>
        <taxon>Euteleostomi</taxon>
        <taxon>Actinopterygii</taxon>
        <taxon>Neopterygii</taxon>
        <taxon>Teleostei</taxon>
        <taxon>Neoteleostei</taxon>
        <taxon>Acanthomorphata</taxon>
        <taxon>Carangaria</taxon>
        <taxon>Pleuronectiformes</taxon>
        <taxon>Pleuronectoidei</taxon>
        <taxon>Pleuronectidae</taxon>
        <taxon>Pleuronectes</taxon>
    </lineage>
</organism>
<reference evidence="2" key="1">
    <citation type="submission" date="2020-03" db="EMBL/GenBank/DDBJ databases">
        <authorList>
            <person name="Weist P."/>
        </authorList>
    </citation>
    <scope>NUCLEOTIDE SEQUENCE</scope>
</reference>
<proteinExistence type="predicted"/>
<gene>
    <name evidence="2" type="ORF">PLEPLA_LOCUS17143</name>
</gene>
<feature type="compositionally biased region" description="Low complexity" evidence="1">
    <location>
        <begin position="9"/>
        <end position="27"/>
    </location>
</feature>
<keyword evidence="3" id="KW-1185">Reference proteome</keyword>
<evidence type="ECO:0000313" key="2">
    <source>
        <dbReference type="EMBL" id="CAB1429168.1"/>
    </source>
</evidence>
<protein>
    <submittedName>
        <fullName evidence="2">Uncharacterized protein</fullName>
    </submittedName>
</protein>
<evidence type="ECO:0000256" key="1">
    <source>
        <dbReference type="SAM" id="MobiDB-lite"/>
    </source>
</evidence>
<dbReference type="EMBL" id="CADEAL010001113">
    <property type="protein sequence ID" value="CAB1429168.1"/>
    <property type="molecule type" value="Genomic_DNA"/>
</dbReference>
<feature type="region of interest" description="Disordered" evidence="1">
    <location>
        <begin position="1"/>
        <end position="27"/>
    </location>
</feature>
<sequence length="145" mass="15310">MAGVRQRDGVGASSGESSSSSGAMGGLSKTSRLALTVWKDAAARPAQVPTAPTAGLRWGAGALAARLTGDEGGGALKTADSNLRNQPLLKQRQKLNYVRHMEFDCKAVTRVAPPLLSSLHSGTKPRRKRKEQQSLSTRETPQSAM</sequence>
<feature type="region of interest" description="Disordered" evidence="1">
    <location>
        <begin position="114"/>
        <end position="145"/>
    </location>
</feature>